<name>C1BLA5_OSMMO</name>
<feature type="signal peptide" evidence="1">
    <location>
        <begin position="1"/>
        <end position="32"/>
    </location>
</feature>
<organism evidence="2">
    <name type="scientific">Osmerus mordax</name>
    <name type="common">Rainbow smelt</name>
    <name type="synonym">Atherina mordax</name>
    <dbReference type="NCBI Taxonomy" id="8014"/>
    <lineage>
        <taxon>Eukaryota</taxon>
        <taxon>Metazoa</taxon>
        <taxon>Chordata</taxon>
        <taxon>Craniata</taxon>
        <taxon>Vertebrata</taxon>
        <taxon>Euteleostomi</taxon>
        <taxon>Actinopterygii</taxon>
        <taxon>Neopterygii</taxon>
        <taxon>Teleostei</taxon>
        <taxon>Stomiati</taxon>
        <taxon>Osmeriformes</taxon>
        <taxon>Osmeridae</taxon>
        <taxon>Osmerus</taxon>
    </lineage>
</organism>
<evidence type="ECO:0000256" key="1">
    <source>
        <dbReference type="SAM" id="SignalP"/>
    </source>
</evidence>
<gene>
    <name evidence="2" type="primary">SIL1</name>
</gene>
<sequence length="130" mass="14579">MMFGRPKAGPSSHLKNLVILVVFSLHFVDILTDKSLSALTVVDNPESTVEDEEVHLDGEGDTEDLEVVQPTLLWQTLKPGQAVPIGSHVRLNLQTGQREVRLGEEQLKYLGDKHRYCTQYVVLNQPIFIS</sequence>
<dbReference type="AlphaFoldDB" id="C1BLA5"/>
<reference evidence="2" key="1">
    <citation type="submission" date="2009-03" db="EMBL/GenBank/DDBJ databases">
        <title>Osmerus mordax full-length cDNAs.</title>
        <authorList>
            <person name="von Schalburg K."/>
            <person name="Leong J."/>
            <person name="Cooper G."/>
            <person name="Davidson W.S."/>
            <person name="Koop B.F."/>
        </authorList>
    </citation>
    <scope>NUCLEOTIDE SEQUENCE</scope>
    <source>
        <tissue evidence="2">Brain</tissue>
    </source>
</reference>
<dbReference type="EMBL" id="BT075384">
    <property type="protein sequence ID" value="ACO09808.1"/>
    <property type="molecule type" value="mRNA"/>
</dbReference>
<proteinExistence type="evidence at transcript level"/>
<feature type="chain" id="PRO_5002905181" evidence="1">
    <location>
        <begin position="33"/>
        <end position="130"/>
    </location>
</feature>
<accession>C1BLA5</accession>
<protein>
    <submittedName>
        <fullName evidence="2">Nucleotide exchange factor SIL1</fullName>
    </submittedName>
</protein>
<keyword evidence="1" id="KW-0732">Signal</keyword>
<evidence type="ECO:0000313" key="2">
    <source>
        <dbReference type="EMBL" id="ACO09808.1"/>
    </source>
</evidence>